<dbReference type="InterPro" id="IPR036890">
    <property type="entry name" value="HATPase_C_sf"/>
</dbReference>
<evidence type="ECO:0000313" key="15">
    <source>
        <dbReference type="EMBL" id="AXA34343.1"/>
    </source>
</evidence>
<dbReference type="OrthoDB" id="9806130at2"/>
<dbReference type="SMART" id="SM00388">
    <property type="entry name" value="HisKA"/>
    <property type="match status" value="1"/>
</dbReference>
<dbReference type="CDD" id="cd00082">
    <property type="entry name" value="HisKA"/>
    <property type="match status" value="1"/>
</dbReference>
<evidence type="ECO:0000313" key="17">
    <source>
        <dbReference type="Proteomes" id="UP000251120"/>
    </source>
</evidence>
<dbReference type="InterPro" id="IPR036097">
    <property type="entry name" value="HisK_dim/P_sf"/>
</dbReference>
<dbReference type="EMBL" id="CP043424">
    <property type="protein sequence ID" value="QIW12590.1"/>
    <property type="molecule type" value="Genomic_DNA"/>
</dbReference>
<evidence type="ECO:0000256" key="6">
    <source>
        <dbReference type="ARBA" id="ARBA00022692"/>
    </source>
</evidence>
<evidence type="ECO:0000256" key="5">
    <source>
        <dbReference type="ARBA" id="ARBA00022679"/>
    </source>
</evidence>
<dbReference type="Gene3D" id="3.30.450.40">
    <property type="match status" value="1"/>
</dbReference>
<feature type="transmembrane region" description="Helical" evidence="13">
    <location>
        <begin position="406"/>
        <end position="434"/>
    </location>
</feature>
<dbReference type="InterPro" id="IPR014729">
    <property type="entry name" value="Rossmann-like_a/b/a_fold"/>
</dbReference>
<keyword evidence="11" id="KW-0902">Two-component regulatory system</keyword>
<dbReference type="InterPro" id="IPR004358">
    <property type="entry name" value="Sig_transdc_His_kin-like_C"/>
</dbReference>
<dbReference type="InterPro" id="IPR003852">
    <property type="entry name" value="Sig_transdc_His_kinase_KdpD_N"/>
</dbReference>
<evidence type="ECO:0000256" key="2">
    <source>
        <dbReference type="ARBA" id="ARBA00004141"/>
    </source>
</evidence>
<dbReference type="GO" id="GO:0000155">
    <property type="term" value="F:phosphorelay sensor kinase activity"/>
    <property type="evidence" value="ECO:0007669"/>
    <property type="project" value="InterPro"/>
</dbReference>
<gene>
    <name evidence="15" type="ORF">CDH04_08000</name>
    <name evidence="16" type="ORF">FZC43_08005</name>
</gene>
<evidence type="ECO:0000313" key="18">
    <source>
        <dbReference type="Proteomes" id="UP000681131"/>
    </source>
</evidence>
<dbReference type="InterPro" id="IPR052023">
    <property type="entry name" value="Histidine_kinase_KdpD"/>
</dbReference>
<evidence type="ECO:0000256" key="7">
    <source>
        <dbReference type="ARBA" id="ARBA00022741"/>
    </source>
</evidence>
<dbReference type="FunFam" id="3.40.50.300:FF:000483">
    <property type="entry name" value="Sensor histidine kinase KdpD"/>
    <property type="match status" value="1"/>
</dbReference>
<evidence type="ECO:0000256" key="4">
    <source>
        <dbReference type="ARBA" id="ARBA00022553"/>
    </source>
</evidence>
<evidence type="ECO:0000256" key="13">
    <source>
        <dbReference type="SAM" id="Phobius"/>
    </source>
</evidence>
<organism evidence="15 17">
    <name type="scientific">Francisella adeliensis</name>
    <dbReference type="NCBI Taxonomy" id="2007306"/>
    <lineage>
        <taxon>Bacteria</taxon>
        <taxon>Pseudomonadati</taxon>
        <taxon>Pseudomonadota</taxon>
        <taxon>Gammaproteobacteria</taxon>
        <taxon>Thiotrichales</taxon>
        <taxon>Francisellaceae</taxon>
        <taxon>Francisella</taxon>
    </lineage>
</organism>
<dbReference type="Pfam" id="PF02518">
    <property type="entry name" value="HATPase_c"/>
    <property type="match status" value="1"/>
</dbReference>
<dbReference type="GO" id="GO:0005524">
    <property type="term" value="F:ATP binding"/>
    <property type="evidence" value="ECO:0007669"/>
    <property type="project" value="UniProtKB-KW"/>
</dbReference>
<keyword evidence="4" id="KW-0597">Phosphoprotein</keyword>
<evidence type="ECO:0000259" key="14">
    <source>
        <dbReference type="PROSITE" id="PS50109"/>
    </source>
</evidence>
<dbReference type="FunFam" id="3.30.565.10:FF:000006">
    <property type="entry name" value="Sensor histidine kinase WalK"/>
    <property type="match status" value="1"/>
</dbReference>
<dbReference type="PANTHER" id="PTHR45569:SF1">
    <property type="entry name" value="SENSOR PROTEIN KDPD"/>
    <property type="match status" value="1"/>
</dbReference>
<reference evidence="16 18" key="2">
    <citation type="submission" date="2019-08" db="EMBL/GenBank/DDBJ databases">
        <title>Complete genome sequences of Francisella adeliensis (FSC1325 and FSC1326).</title>
        <authorList>
            <person name="Ohrman C."/>
            <person name="Uneklint I."/>
            <person name="Vallesi A."/>
            <person name="Karlsson L."/>
            <person name="Sjodin A."/>
        </authorList>
    </citation>
    <scope>NUCLEOTIDE SEQUENCE [LARGE SCALE GENOMIC DNA]</scope>
    <source>
        <strain evidence="16 18">FSC1325</strain>
    </source>
</reference>
<evidence type="ECO:0000256" key="10">
    <source>
        <dbReference type="ARBA" id="ARBA00022989"/>
    </source>
</evidence>
<name>A0A2Z4Y0W9_9GAMM</name>
<dbReference type="GO" id="GO:0005886">
    <property type="term" value="C:plasma membrane"/>
    <property type="evidence" value="ECO:0007669"/>
    <property type="project" value="UniProtKB-ARBA"/>
</dbReference>
<dbReference type="InterPro" id="IPR003661">
    <property type="entry name" value="HisK_dim/P_dom"/>
</dbReference>
<dbReference type="InterPro" id="IPR003594">
    <property type="entry name" value="HATPase_dom"/>
</dbReference>
<keyword evidence="18" id="KW-1185">Reference proteome</keyword>
<keyword evidence="9" id="KW-0067">ATP-binding</keyword>
<dbReference type="SUPFAM" id="SSF55874">
    <property type="entry name" value="ATPase domain of HSP90 chaperone/DNA topoisomerase II/histidine kinase"/>
    <property type="match status" value="1"/>
</dbReference>
<dbReference type="InterPro" id="IPR027417">
    <property type="entry name" value="P-loop_NTPase"/>
</dbReference>
<comment type="catalytic activity">
    <reaction evidence="1">
        <text>ATP + protein L-histidine = ADP + protein N-phospho-L-histidine.</text>
        <dbReference type="EC" id="2.7.13.3"/>
    </reaction>
</comment>
<dbReference type="KEGG" id="fad:CDH04_08000"/>
<dbReference type="Gene3D" id="3.40.50.300">
    <property type="entry name" value="P-loop containing nucleotide triphosphate hydrolases"/>
    <property type="match status" value="1"/>
</dbReference>
<dbReference type="EC" id="2.7.13.3" evidence="3"/>
<evidence type="ECO:0000256" key="11">
    <source>
        <dbReference type="ARBA" id="ARBA00023012"/>
    </source>
</evidence>
<protein>
    <recommendedName>
        <fullName evidence="3">histidine kinase</fullName>
        <ecNumber evidence="3">2.7.13.3</ecNumber>
    </recommendedName>
</protein>
<dbReference type="Gene3D" id="1.20.120.620">
    <property type="entry name" value="Backbone structure of the membrane domain of e. Coli histidine kinase receptor kdpd"/>
    <property type="match status" value="1"/>
</dbReference>
<dbReference type="Pfam" id="PF00512">
    <property type="entry name" value="HisKA"/>
    <property type="match status" value="1"/>
</dbReference>
<dbReference type="Gene3D" id="1.10.287.130">
    <property type="match status" value="1"/>
</dbReference>
<evidence type="ECO:0000256" key="3">
    <source>
        <dbReference type="ARBA" id="ARBA00012438"/>
    </source>
</evidence>
<dbReference type="SUPFAM" id="SSF52402">
    <property type="entry name" value="Adenine nucleotide alpha hydrolases-like"/>
    <property type="match status" value="1"/>
</dbReference>
<accession>A0A2Z4Y0W9</accession>
<evidence type="ECO:0000256" key="1">
    <source>
        <dbReference type="ARBA" id="ARBA00000085"/>
    </source>
</evidence>
<keyword evidence="8 15" id="KW-0418">Kinase</keyword>
<evidence type="ECO:0000256" key="9">
    <source>
        <dbReference type="ARBA" id="ARBA00022840"/>
    </source>
</evidence>
<dbReference type="Gene3D" id="3.40.50.620">
    <property type="entry name" value="HUPs"/>
    <property type="match status" value="1"/>
</dbReference>
<keyword evidence="6 13" id="KW-0812">Transmembrane</keyword>
<keyword evidence="7" id="KW-0547">Nucleotide-binding</keyword>
<keyword evidence="5" id="KW-0808">Transferase</keyword>
<dbReference type="RefSeq" id="WP_112870522.1">
    <property type="nucleotide sequence ID" value="NZ_CP021781.1"/>
</dbReference>
<dbReference type="InterPro" id="IPR005467">
    <property type="entry name" value="His_kinase_dom"/>
</dbReference>
<keyword evidence="10 13" id="KW-1133">Transmembrane helix</keyword>
<feature type="domain" description="Histidine kinase" evidence="14">
    <location>
        <begin position="670"/>
        <end position="889"/>
    </location>
</feature>
<dbReference type="InterPro" id="IPR029016">
    <property type="entry name" value="GAF-like_dom_sf"/>
</dbReference>
<dbReference type="Pfam" id="PF02702">
    <property type="entry name" value="KdpD"/>
    <property type="match status" value="1"/>
</dbReference>
<dbReference type="EMBL" id="CP021781">
    <property type="protein sequence ID" value="AXA34343.1"/>
    <property type="molecule type" value="Genomic_DNA"/>
</dbReference>
<dbReference type="Proteomes" id="UP000251120">
    <property type="component" value="Chromosome"/>
</dbReference>
<dbReference type="SUPFAM" id="SSF47384">
    <property type="entry name" value="Homodimeric domain of signal transducing histidine kinase"/>
    <property type="match status" value="1"/>
</dbReference>
<dbReference type="PRINTS" id="PR00344">
    <property type="entry name" value="BCTRLSENSOR"/>
</dbReference>
<dbReference type="SMART" id="SM00387">
    <property type="entry name" value="HATPase_c"/>
    <property type="match status" value="1"/>
</dbReference>
<evidence type="ECO:0000256" key="8">
    <source>
        <dbReference type="ARBA" id="ARBA00022777"/>
    </source>
</evidence>
<comment type="subcellular location">
    <subcellularLocation>
        <location evidence="2">Membrane</location>
        <topology evidence="2">Multi-pass membrane protein</topology>
    </subcellularLocation>
</comment>
<dbReference type="InterPro" id="IPR025201">
    <property type="entry name" value="KdpD_TM"/>
</dbReference>
<proteinExistence type="predicted"/>
<dbReference type="GO" id="GO:0005737">
    <property type="term" value="C:cytoplasm"/>
    <property type="evidence" value="ECO:0007669"/>
    <property type="project" value="UniProtKB-ARBA"/>
</dbReference>
<dbReference type="InterPro" id="IPR038318">
    <property type="entry name" value="KdpD_sf"/>
</dbReference>
<dbReference type="Proteomes" id="UP000681131">
    <property type="component" value="Chromosome"/>
</dbReference>
<feature type="transmembrane region" description="Helical" evidence="13">
    <location>
        <begin position="468"/>
        <end position="489"/>
    </location>
</feature>
<dbReference type="PANTHER" id="PTHR45569">
    <property type="entry name" value="SENSOR PROTEIN KDPD"/>
    <property type="match status" value="1"/>
</dbReference>
<feature type="transmembrane region" description="Helical" evidence="13">
    <location>
        <begin position="441"/>
        <end position="462"/>
    </location>
</feature>
<dbReference type="AlphaFoldDB" id="A0A2Z4Y0W9"/>
<sequence length="893" mass="100646">MENKQKVDALLNLANKSGEASKGKLKIFLGYAPGVGKSYAMLNNAKTVQKDNKDVVIGLIVSHGRVETESLIDGLEVISTKSVDYRGSAFQELDVDIIKQRKPDIVIIDELAHTNISGTRNKKRYQDIEELLDEGISVYTAVNIQHIASISYEVTQITQTEVNEIVPNEFIQSADELVVVDVSPEELIKRLRQGKVYKSDAIDRALEKYFQYTNLTILRDYTFRMAANHVGQDIQQYKKLYKNGNLIPSSPYVLVCCGYDDSTPTLLRKGKQLATTLNARLIAVFVQRSDSLSKVSFGLIRRYKLLANSLGYNIDHILGDKISEAITEYAVSIGATDIVIGKSIRPKWKDVILGSVVYDLIRKNNGMQVHVISVNKKAVKDKSKFKVSRDKTHKRNFVDAIKSMSIVLISGFAIFIGLGDTGLLAKTLCFLMVLAFCSYRFGLVASIASSVVATLLYIYVYLMPNFEFHISSLAGLTSFVFFVFMEMFLSHTILKTKKAFLSLQERENRISVLYRFTKLFNEKNVDKDFRVIFLQALEEYFRCSFVFLSVKDGELDLAAFPQHPNFNQKELVAAKWSFSYKLSCGKGTNTFSGLNWAIEPLVIENRVLGVLGIYLRSQEATERVISDSVILSNLLSHISHLLLKRNLEKEEKKLMLLQEQEKLQQSMLSSVSHDLKTPLASIMGSISSLKSFKESFNEIQKDEMLDIALSESKRLDNYIDNIMQMLKVESGSLALAISKQNNKSFIHDMQQICSRLYSQADIEFDNSKDEFEFECDEMLFKQVMLNLVDNAVKFSNSDNSKVYVSLIQKSNGECVFEVSDNGIGLSKADLESIFTVFHRLDKKDSYTQGNGLGLSICKGIVEAHHGVITAYSDGENCGSRFKIVLPQKYTDKK</sequence>
<reference evidence="15 17" key="1">
    <citation type="submission" date="2017-06" db="EMBL/GenBank/DDBJ databases">
        <title>Complete genome of Francisella adeliensis.</title>
        <authorList>
            <person name="Vallesi A."/>
            <person name="Sjodin A."/>
        </authorList>
    </citation>
    <scope>NUCLEOTIDE SEQUENCE [LARGE SCALE GENOMIC DNA]</scope>
    <source>
        <strain evidence="15 17">FDC440</strain>
    </source>
</reference>
<keyword evidence="12 13" id="KW-0472">Membrane</keyword>
<evidence type="ECO:0000313" key="16">
    <source>
        <dbReference type="EMBL" id="QIW12590.1"/>
    </source>
</evidence>
<dbReference type="Gene3D" id="3.30.565.10">
    <property type="entry name" value="Histidine kinase-like ATPase, C-terminal domain"/>
    <property type="match status" value="1"/>
</dbReference>
<dbReference type="PROSITE" id="PS50109">
    <property type="entry name" value="HIS_KIN"/>
    <property type="match status" value="1"/>
</dbReference>
<evidence type="ECO:0000256" key="12">
    <source>
        <dbReference type="ARBA" id="ARBA00023136"/>
    </source>
</evidence>
<dbReference type="Pfam" id="PF13493">
    <property type="entry name" value="DUF4118"/>
    <property type="match status" value="1"/>
</dbReference>